<feature type="compositionally biased region" description="Low complexity" evidence="1">
    <location>
        <begin position="90"/>
        <end position="122"/>
    </location>
</feature>
<feature type="region of interest" description="Disordered" evidence="1">
    <location>
        <begin position="68"/>
        <end position="137"/>
    </location>
</feature>
<dbReference type="EMBL" id="WTPW01000125">
    <property type="protein sequence ID" value="KAF0544490.1"/>
    <property type="molecule type" value="Genomic_DNA"/>
</dbReference>
<keyword evidence="3" id="KW-1185">Reference proteome</keyword>
<organism evidence="2 3">
    <name type="scientific">Gigaspora margarita</name>
    <dbReference type="NCBI Taxonomy" id="4874"/>
    <lineage>
        <taxon>Eukaryota</taxon>
        <taxon>Fungi</taxon>
        <taxon>Fungi incertae sedis</taxon>
        <taxon>Mucoromycota</taxon>
        <taxon>Glomeromycotina</taxon>
        <taxon>Glomeromycetes</taxon>
        <taxon>Diversisporales</taxon>
        <taxon>Gigasporaceae</taxon>
        <taxon>Gigaspora</taxon>
    </lineage>
</organism>
<comment type="caution">
    <text evidence="2">The sequence shown here is derived from an EMBL/GenBank/DDBJ whole genome shotgun (WGS) entry which is preliminary data.</text>
</comment>
<evidence type="ECO:0000313" key="3">
    <source>
        <dbReference type="Proteomes" id="UP000439903"/>
    </source>
</evidence>
<evidence type="ECO:0000256" key="1">
    <source>
        <dbReference type="SAM" id="MobiDB-lite"/>
    </source>
</evidence>
<dbReference type="AlphaFoldDB" id="A0A8H4AYH0"/>
<accession>A0A8H4AYH0</accession>
<feature type="compositionally biased region" description="Basic residues" evidence="1">
    <location>
        <begin position="77"/>
        <end position="89"/>
    </location>
</feature>
<sequence>MDNNNTALLLQLLTNPSTLQQTLATIKQNQQQSSPTPETTLPVLSNAIIGIINTSAIETIRKAKIKKAYKKGIPAPPKRKNITPPKNKKTSTTNANDNNDFQQSSSDESLSSESFAESSLLLTNKQTTSVTSSNREF</sequence>
<evidence type="ECO:0000313" key="2">
    <source>
        <dbReference type="EMBL" id="KAF0544490.1"/>
    </source>
</evidence>
<proteinExistence type="predicted"/>
<feature type="compositionally biased region" description="Polar residues" evidence="1">
    <location>
        <begin position="123"/>
        <end position="137"/>
    </location>
</feature>
<dbReference type="Proteomes" id="UP000439903">
    <property type="component" value="Unassembled WGS sequence"/>
</dbReference>
<reference evidence="2 3" key="1">
    <citation type="journal article" date="2019" name="Environ. Microbiol.">
        <title>At the nexus of three kingdoms: the genome of the mycorrhizal fungus Gigaspora margarita provides insights into plant, endobacterial and fungal interactions.</title>
        <authorList>
            <person name="Venice F."/>
            <person name="Ghignone S."/>
            <person name="Salvioli di Fossalunga A."/>
            <person name="Amselem J."/>
            <person name="Novero M."/>
            <person name="Xianan X."/>
            <person name="Sedzielewska Toro K."/>
            <person name="Morin E."/>
            <person name="Lipzen A."/>
            <person name="Grigoriev I.V."/>
            <person name="Henrissat B."/>
            <person name="Martin F.M."/>
            <person name="Bonfante P."/>
        </authorList>
    </citation>
    <scope>NUCLEOTIDE SEQUENCE [LARGE SCALE GENOMIC DNA]</scope>
    <source>
        <strain evidence="2 3">BEG34</strain>
    </source>
</reference>
<name>A0A8H4AYH0_GIGMA</name>
<gene>
    <name evidence="2" type="ORF">F8M41_002819</name>
</gene>
<protein>
    <submittedName>
        <fullName evidence="2">Uncharacterized protein</fullName>
    </submittedName>
</protein>
<dbReference type="OrthoDB" id="10562805at2759"/>